<feature type="binding site" evidence="18">
    <location>
        <begin position="136"/>
        <end position="142"/>
    </location>
    <ligand>
        <name>(6S)-NADPHX</name>
        <dbReference type="ChEBI" id="CHEBI:64076"/>
    </ligand>
</feature>
<comment type="subunit">
    <text evidence="17">Homotetramer.</text>
</comment>
<comment type="function">
    <text evidence="14 19">Bifunctional enzyme that catalyzes the epimerization of the S- and R-forms of NAD(P)HX and the dehydration of the S-form of NAD(P)HX at the expense of ADP, which is converted to AMP. This allows the repair of both epimers of NAD(P)HX, a damaged form of NAD(P)H that is a result of enzymatic or heat-dependent hydration.</text>
</comment>
<feature type="binding site" evidence="17">
    <location>
        <position position="443"/>
    </location>
    <ligand>
        <name>(6S)-NADPHX</name>
        <dbReference type="ChEBI" id="CHEBI:64076"/>
    </ligand>
</feature>
<dbReference type="HAMAP" id="MF_01966">
    <property type="entry name" value="NADHX_epimerase"/>
    <property type="match status" value="1"/>
</dbReference>
<keyword evidence="10 17" id="KW-0520">NAD</keyword>
<evidence type="ECO:0000256" key="14">
    <source>
        <dbReference type="ARBA" id="ARBA00025153"/>
    </source>
</evidence>
<evidence type="ECO:0000256" key="15">
    <source>
        <dbReference type="ARBA" id="ARBA00048238"/>
    </source>
</evidence>
<dbReference type="InterPro" id="IPR030677">
    <property type="entry name" value="Nnr"/>
</dbReference>
<evidence type="ECO:0000256" key="17">
    <source>
        <dbReference type="HAMAP-Rule" id="MF_01965"/>
    </source>
</evidence>
<comment type="catalytic activity">
    <reaction evidence="1 18 19">
        <text>(6R)-NADHX = (6S)-NADHX</text>
        <dbReference type="Rhea" id="RHEA:32215"/>
        <dbReference type="ChEBI" id="CHEBI:64074"/>
        <dbReference type="ChEBI" id="CHEBI:64075"/>
        <dbReference type="EC" id="5.1.99.6"/>
    </reaction>
</comment>
<dbReference type="InterPro" id="IPR000631">
    <property type="entry name" value="CARKD"/>
</dbReference>
<evidence type="ECO:0000259" key="21">
    <source>
        <dbReference type="PROSITE" id="PS51385"/>
    </source>
</evidence>
<dbReference type="EC" id="5.1.99.6" evidence="19"/>
<dbReference type="InterPro" id="IPR017953">
    <property type="entry name" value="Carbohydrate_kinase_pred_CS"/>
</dbReference>
<evidence type="ECO:0000313" key="22">
    <source>
        <dbReference type="EMBL" id="MFM2484832.1"/>
    </source>
</evidence>
<comment type="caution">
    <text evidence="18">Lacks conserved residue(s) required for the propagation of feature annotation.</text>
</comment>
<comment type="function">
    <text evidence="17">Catalyzes the dehydration of the S-form of NAD(P)HX at the expense of ADP, which is converted to AMP. Together with NAD(P)HX epimerase, which catalyzes the epimerization of the S- and R-forms, the enzyme allows the repair of both epimers of NAD(P)HX, a damaged form of NAD(P)H that is a result of enzymatic or heat-dependent hydration.</text>
</comment>
<comment type="catalytic activity">
    <reaction evidence="2 18 19">
        <text>(6R)-NADPHX = (6S)-NADPHX</text>
        <dbReference type="Rhea" id="RHEA:32227"/>
        <dbReference type="ChEBI" id="CHEBI:64076"/>
        <dbReference type="ChEBI" id="CHEBI:64077"/>
        <dbReference type="EC" id="5.1.99.6"/>
    </reaction>
</comment>
<feature type="binding site" evidence="18">
    <location>
        <position position="132"/>
    </location>
    <ligand>
        <name>K(+)</name>
        <dbReference type="ChEBI" id="CHEBI:29103"/>
    </ligand>
</feature>
<dbReference type="NCBIfam" id="TIGR00196">
    <property type="entry name" value="yjeF_cterm"/>
    <property type="match status" value="1"/>
</dbReference>
<dbReference type="PIRSF" id="PIRSF017184">
    <property type="entry name" value="Nnr"/>
    <property type="match status" value="1"/>
</dbReference>
<comment type="cofactor">
    <cofactor evidence="17">
        <name>Mg(2+)</name>
        <dbReference type="ChEBI" id="CHEBI:18420"/>
    </cofactor>
</comment>
<evidence type="ECO:0000256" key="9">
    <source>
        <dbReference type="ARBA" id="ARBA00022958"/>
    </source>
</evidence>
<name>A0ABW9G5E4_9GAMM</name>
<dbReference type="InterPro" id="IPR004443">
    <property type="entry name" value="YjeF_N_dom"/>
</dbReference>
<reference evidence="22 23" key="1">
    <citation type="journal article" date="2013" name="Int. J. Syst. Evol. Microbiol.">
        <title>Celerinatantimonas yamalensis sp. nov., a cold-adapted diazotrophic bacterium from a cold permafrost brine.</title>
        <authorList>
            <person name="Shcherbakova V."/>
            <person name="Chuvilskaya N."/>
            <person name="Rivkina E."/>
            <person name="Demidov N."/>
            <person name="Uchaeva V."/>
            <person name="Suetin S."/>
            <person name="Suzina N."/>
            <person name="Gilichinsky D."/>
        </authorList>
    </citation>
    <scope>NUCLEOTIDE SEQUENCE [LARGE SCALE GENOMIC DNA]</scope>
    <source>
        <strain evidence="22 23">C7</strain>
    </source>
</reference>
<keyword evidence="12 17" id="KW-0456">Lyase</keyword>
<sequence>MIHTTENYTATLPHSLWTAEQVKQAEPQLAADAGVSLYQLMVRAGESAFALLQARFPNAQKLLIVVGGGNNGGDGLVIARLAYQAGYQVSLLLHGDPDRFPDEARQAWVALPKGIVSITDIAALTVVDVIVDGLLGAGLTGAVRSDAAQLIQTLNDHPAPVLALDIPSGLSADTGQALGVALRANVTLTFIGLKQGLLTGQAANYCGELYYSDLGLSNQLVDWPKDDLERLDYSQLKSWLSPRARTAHKGLFGRVSLIGGDLGTPGAIRLAAEACQRVGAGLVHVVTHGEHLPIVLNNRPELMAQNVSLNDEASLKRVVSSADVLVLGPGLGQSDWSKWLFQQITACEQPLVLDADGLNLLAQSPLVRDNWILTPHPGEAARLLKCSVADIEQDRFAAVRAIAARYQAITLLKGAGSLVAEPNGRVRLMVVGNPGMASGGMGDVLSGMIGGLLAQHVPAFDALCLAVCIHGQAADVAALAGERGMLASDLLPAIRALVNPEDEEKR</sequence>
<dbReference type="Gene3D" id="3.40.50.10260">
    <property type="entry name" value="YjeF N-terminal domain"/>
    <property type="match status" value="1"/>
</dbReference>
<dbReference type="Pfam" id="PF03853">
    <property type="entry name" value="YjeF_N"/>
    <property type="match status" value="1"/>
</dbReference>
<keyword evidence="7 17" id="KW-0067">ATP-binding</keyword>
<dbReference type="SUPFAM" id="SSF53613">
    <property type="entry name" value="Ribokinase-like"/>
    <property type="match status" value="1"/>
</dbReference>
<feature type="binding site" evidence="17">
    <location>
        <position position="330"/>
    </location>
    <ligand>
        <name>(6S)-NADPHX</name>
        <dbReference type="ChEBI" id="CHEBI:64076"/>
    </ligand>
</feature>
<keyword evidence="8 17" id="KW-0521">NADP</keyword>
<feature type="binding site" evidence="17">
    <location>
        <position position="267"/>
    </location>
    <ligand>
        <name>(6S)-NADPHX</name>
        <dbReference type="ChEBI" id="CHEBI:64076"/>
    </ligand>
</feature>
<evidence type="ECO:0000256" key="2">
    <source>
        <dbReference type="ARBA" id="ARBA00000909"/>
    </source>
</evidence>
<feature type="binding site" evidence="17">
    <location>
        <position position="442"/>
    </location>
    <ligand>
        <name>AMP</name>
        <dbReference type="ChEBI" id="CHEBI:456215"/>
    </ligand>
</feature>
<accession>A0ABW9G5E4</accession>
<proteinExistence type="inferred from homology"/>
<evidence type="ECO:0000256" key="6">
    <source>
        <dbReference type="ARBA" id="ARBA00022741"/>
    </source>
</evidence>
<evidence type="ECO:0000256" key="19">
    <source>
        <dbReference type="PIRNR" id="PIRNR017184"/>
    </source>
</evidence>
<dbReference type="HAMAP" id="MF_01965">
    <property type="entry name" value="NADHX_dehydratase"/>
    <property type="match status" value="1"/>
</dbReference>
<evidence type="ECO:0000256" key="16">
    <source>
        <dbReference type="ARBA" id="ARBA00049209"/>
    </source>
</evidence>
<comment type="catalytic activity">
    <reaction evidence="16 17 19">
        <text>(6S)-NADPHX + ADP = AMP + phosphate + NADPH + H(+)</text>
        <dbReference type="Rhea" id="RHEA:32235"/>
        <dbReference type="ChEBI" id="CHEBI:15378"/>
        <dbReference type="ChEBI" id="CHEBI:43474"/>
        <dbReference type="ChEBI" id="CHEBI:57783"/>
        <dbReference type="ChEBI" id="CHEBI:64076"/>
        <dbReference type="ChEBI" id="CHEBI:456215"/>
        <dbReference type="ChEBI" id="CHEBI:456216"/>
        <dbReference type="EC" id="4.2.1.136"/>
    </reaction>
</comment>
<protein>
    <recommendedName>
        <fullName evidence="19">Bifunctional NAD(P)H-hydrate repair enzyme</fullName>
    </recommendedName>
    <alternativeName>
        <fullName evidence="19">Nicotinamide nucleotide repair protein</fullName>
    </alternativeName>
    <domain>
        <recommendedName>
            <fullName evidence="19">ADP-dependent (S)-NAD(P)H-hydrate dehydratase</fullName>
            <ecNumber evidence="19">4.2.1.136</ecNumber>
        </recommendedName>
        <alternativeName>
            <fullName evidence="19">ADP-dependent NAD(P)HX dehydratase</fullName>
        </alternativeName>
    </domain>
    <domain>
        <recommendedName>
            <fullName evidence="19">NAD(P)H-hydrate epimerase</fullName>
            <ecNumber evidence="19">5.1.99.6</ecNumber>
        </recommendedName>
    </domain>
</protein>
<feature type="domain" description="YjeF C-terminal" evidence="20">
    <location>
        <begin position="232"/>
        <end position="501"/>
    </location>
</feature>
<comment type="similarity">
    <text evidence="4 19">In the C-terminal section; belongs to the NnrD/CARKD family.</text>
</comment>
<evidence type="ECO:0000313" key="23">
    <source>
        <dbReference type="Proteomes" id="UP001629953"/>
    </source>
</evidence>
<dbReference type="PANTHER" id="PTHR12592:SF0">
    <property type="entry name" value="ATP-DEPENDENT (S)-NAD(P)H-HYDRATE DEHYDRATASE"/>
    <property type="match status" value="1"/>
</dbReference>
<organism evidence="22 23">
    <name type="scientific">Celerinatantimonas yamalensis</name>
    <dbReference type="NCBI Taxonomy" id="559956"/>
    <lineage>
        <taxon>Bacteria</taxon>
        <taxon>Pseudomonadati</taxon>
        <taxon>Pseudomonadota</taxon>
        <taxon>Gammaproteobacteria</taxon>
        <taxon>Celerinatantimonadaceae</taxon>
        <taxon>Celerinatantimonas</taxon>
    </lineage>
</organism>
<dbReference type="PANTHER" id="PTHR12592">
    <property type="entry name" value="ATP-DEPENDENT (S)-NAD(P)H-HYDRATE DEHYDRATASE FAMILY MEMBER"/>
    <property type="match status" value="1"/>
</dbReference>
<dbReference type="InterPro" id="IPR036652">
    <property type="entry name" value="YjeF_N_dom_sf"/>
</dbReference>
<evidence type="ECO:0000256" key="10">
    <source>
        <dbReference type="ARBA" id="ARBA00023027"/>
    </source>
</evidence>
<evidence type="ECO:0000256" key="13">
    <source>
        <dbReference type="ARBA" id="ARBA00023268"/>
    </source>
</evidence>
<dbReference type="EC" id="4.2.1.136" evidence="19"/>
<keyword evidence="5 18" id="KW-0479">Metal-binding</keyword>
<keyword evidence="6 17" id="KW-0547">Nucleotide-binding</keyword>
<dbReference type="PROSITE" id="PS51385">
    <property type="entry name" value="YJEF_N"/>
    <property type="match status" value="1"/>
</dbReference>
<feature type="binding site" evidence="18">
    <location>
        <begin position="70"/>
        <end position="74"/>
    </location>
    <ligand>
        <name>(6S)-NADPHX</name>
        <dbReference type="ChEBI" id="CHEBI:64076"/>
    </ligand>
</feature>
<feature type="binding site" evidence="17">
    <location>
        <begin position="413"/>
        <end position="417"/>
    </location>
    <ligand>
        <name>AMP</name>
        <dbReference type="ChEBI" id="CHEBI:456215"/>
    </ligand>
</feature>
<evidence type="ECO:0000256" key="12">
    <source>
        <dbReference type="ARBA" id="ARBA00023239"/>
    </source>
</evidence>
<evidence type="ECO:0000256" key="5">
    <source>
        <dbReference type="ARBA" id="ARBA00022723"/>
    </source>
</evidence>
<feature type="binding site" evidence="18">
    <location>
        <position position="168"/>
    </location>
    <ligand>
        <name>K(+)</name>
        <dbReference type="ChEBI" id="CHEBI:29103"/>
    </ligand>
</feature>
<keyword evidence="23" id="KW-1185">Reference proteome</keyword>
<feature type="binding site" evidence="18">
    <location>
        <position position="165"/>
    </location>
    <ligand>
        <name>(6S)-NADPHX</name>
        <dbReference type="ChEBI" id="CHEBI:64076"/>
    </ligand>
</feature>
<feature type="binding site" evidence="18">
    <location>
        <position position="71"/>
    </location>
    <ligand>
        <name>K(+)</name>
        <dbReference type="ChEBI" id="CHEBI:29103"/>
    </ligand>
</feature>
<evidence type="ECO:0000259" key="20">
    <source>
        <dbReference type="PROSITE" id="PS51383"/>
    </source>
</evidence>
<feature type="domain" description="YjeF N-terminal" evidence="21">
    <location>
        <begin position="22"/>
        <end position="222"/>
    </location>
</feature>
<dbReference type="CDD" id="cd01171">
    <property type="entry name" value="YXKO-related"/>
    <property type="match status" value="1"/>
</dbReference>
<evidence type="ECO:0000256" key="1">
    <source>
        <dbReference type="ARBA" id="ARBA00000013"/>
    </source>
</evidence>
<comment type="similarity">
    <text evidence="3 19">In the N-terminal section; belongs to the NnrE/AIBP family.</text>
</comment>
<dbReference type="NCBIfam" id="TIGR00197">
    <property type="entry name" value="yjeF_nterm"/>
    <property type="match status" value="1"/>
</dbReference>
<comment type="similarity">
    <text evidence="18">Belongs to the NnrE/AIBP family.</text>
</comment>
<dbReference type="InterPro" id="IPR029056">
    <property type="entry name" value="Ribokinase-like"/>
</dbReference>
<evidence type="ECO:0000256" key="11">
    <source>
        <dbReference type="ARBA" id="ARBA00023235"/>
    </source>
</evidence>
<keyword evidence="9 18" id="KW-0630">Potassium</keyword>
<dbReference type="RefSeq" id="WP_408623020.1">
    <property type="nucleotide sequence ID" value="NZ_JBEQCT010000002.1"/>
</dbReference>
<dbReference type="Pfam" id="PF01256">
    <property type="entry name" value="Carb_kinase"/>
    <property type="match status" value="1"/>
</dbReference>
<dbReference type="SUPFAM" id="SSF64153">
    <property type="entry name" value="YjeF N-terminal domain-like"/>
    <property type="match status" value="1"/>
</dbReference>
<keyword evidence="13" id="KW-0511">Multifunctional enzyme</keyword>
<comment type="caution">
    <text evidence="22">The sequence shown here is derived from an EMBL/GenBank/DDBJ whole genome shotgun (WGS) entry which is preliminary data.</text>
</comment>
<feature type="binding site" evidence="17">
    <location>
        <position position="376"/>
    </location>
    <ligand>
        <name>(6S)-NADPHX</name>
        <dbReference type="ChEBI" id="CHEBI:64076"/>
    </ligand>
</feature>
<comment type="similarity">
    <text evidence="17">Belongs to the NnrD/CARKD family.</text>
</comment>
<keyword evidence="11 18" id="KW-0413">Isomerase</keyword>
<evidence type="ECO:0000256" key="4">
    <source>
        <dbReference type="ARBA" id="ARBA00009524"/>
    </source>
</evidence>
<dbReference type="EMBL" id="JBEQCT010000002">
    <property type="protein sequence ID" value="MFM2484832.1"/>
    <property type="molecule type" value="Genomic_DNA"/>
</dbReference>
<comment type="catalytic activity">
    <reaction evidence="15 17 19">
        <text>(6S)-NADHX + ADP = AMP + phosphate + NADH + H(+)</text>
        <dbReference type="Rhea" id="RHEA:32223"/>
        <dbReference type="ChEBI" id="CHEBI:15378"/>
        <dbReference type="ChEBI" id="CHEBI:43474"/>
        <dbReference type="ChEBI" id="CHEBI:57945"/>
        <dbReference type="ChEBI" id="CHEBI:64074"/>
        <dbReference type="ChEBI" id="CHEBI:456215"/>
        <dbReference type="ChEBI" id="CHEBI:456216"/>
        <dbReference type="EC" id="4.2.1.136"/>
    </reaction>
</comment>
<evidence type="ECO:0000256" key="3">
    <source>
        <dbReference type="ARBA" id="ARBA00006001"/>
    </source>
</evidence>
<evidence type="ECO:0000256" key="8">
    <source>
        <dbReference type="ARBA" id="ARBA00022857"/>
    </source>
</evidence>
<dbReference type="Gene3D" id="3.40.1190.20">
    <property type="match status" value="1"/>
</dbReference>
<gene>
    <name evidence="17" type="primary">nnrD</name>
    <name evidence="18" type="synonym">nnrE</name>
    <name evidence="22" type="ORF">ABUE30_07085</name>
</gene>
<evidence type="ECO:0000256" key="7">
    <source>
        <dbReference type="ARBA" id="ARBA00022840"/>
    </source>
</evidence>
<dbReference type="PROSITE" id="PS51383">
    <property type="entry name" value="YJEF_C_3"/>
    <property type="match status" value="1"/>
</dbReference>
<dbReference type="Proteomes" id="UP001629953">
    <property type="component" value="Unassembled WGS sequence"/>
</dbReference>
<evidence type="ECO:0000256" key="18">
    <source>
        <dbReference type="HAMAP-Rule" id="MF_01966"/>
    </source>
</evidence>
<comment type="cofactor">
    <cofactor evidence="18 19">
        <name>K(+)</name>
        <dbReference type="ChEBI" id="CHEBI:29103"/>
    </cofactor>
    <text evidence="18 19">Binds 1 potassium ion per subunit.</text>
</comment>
<comment type="function">
    <text evidence="18">Catalyzes the epimerization of the S- and R-forms of NAD(P)HX, a damaged form of NAD(P)H that is a result of enzymatic or heat-dependent hydration. This is a prerequisite for the S-specific NAD(P)H-hydrate dehydratase to allow the repair of both epimers of NAD(P)HX.</text>
</comment>
<dbReference type="PROSITE" id="PS01050">
    <property type="entry name" value="YJEF_C_2"/>
    <property type="match status" value="1"/>
</dbReference>